<feature type="transmembrane region" description="Helical" evidence="6">
    <location>
        <begin position="26"/>
        <end position="51"/>
    </location>
</feature>
<name>A0A7K2IRF4_9ACTN</name>
<keyword evidence="4 6" id="KW-0472">Membrane</keyword>
<evidence type="ECO:0000256" key="5">
    <source>
        <dbReference type="SAM" id="MobiDB-lite"/>
    </source>
</evidence>
<feature type="region of interest" description="Disordered" evidence="5">
    <location>
        <begin position="62"/>
        <end position="92"/>
    </location>
</feature>
<sequence>MLRERRPEADLDPWAERHGLLQRMGLGVSLSLGTGLAAIGFTGFLAISAMLPAAAPAWGDPVGTDPTELLSEEASHAPSEGGDAPIDDPLGQNPLYVADELGEVTCSPPPLDKEDPRSVEAFVHSIADCLDTAWGDYFTDAGLPFSSPNRVYWYAEGHSPCGPFPSEGTAAFYCQANQGLYLGVKDIVAASGGSDAPEAYTFLLSHEYGHHVQGQSRMLAEFHSLRAGADDETADELTRRNELQANCLGGVFVGAAEDSLGYGPSERENILDDVARRSDHAGTSTHGSVENGRLWTEHGLDRRSPASCNTWEAREELVR</sequence>
<dbReference type="AlphaFoldDB" id="A0A7K2IRF4"/>
<dbReference type="Proteomes" id="UP000467124">
    <property type="component" value="Unassembled WGS sequence"/>
</dbReference>
<comment type="subcellular location">
    <subcellularLocation>
        <location evidence="1">Membrane</location>
        <topology evidence="1">Single-pass membrane protein</topology>
    </subcellularLocation>
</comment>
<organism evidence="7 8">
    <name type="scientific">Nocardiopsis alba</name>
    <dbReference type="NCBI Taxonomy" id="53437"/>
    <lineage>
        <taxon>Bacteria</taxon>
        <taxon>Bacillati</taxon>
        <taxon>Actinomycetota</taxon>
        <taxon>Actinomycetes</taxon>
        <taxon>Streptosporangiales</taxon>
        <taxon>Nocardiopsidaceae</taxon>
        <taxon>Nocardiopsis</taxon>
    </lineage>
</organism>
<evidence type="ECO:0000313" key="7">
    <source>
        <dbReference type="EMBL" id="MYR32493.1"/>
    </source>
</evidence>
<evidence type="ECO:0000256" key="4">
    <source>
        <dbReference type="ARBA" id="ARBA00023136"/>
    </source>
</evidence>
<reference evidence="7 8" key="1">
    <citation type="journal article" date="2019" name="Nat. Commun.">
        <title>The antimicrobial potential of Streptomyces from insect microbiomes.</title>
        <authorList>
            <person name="Chevrette M.G."/>
            <person name="Carlson C.M."/>
            <person name="Ortega H.E."/>
            <person name="Thomas C."/>
            <person name="Ananiev G.E."/>
            <person name="Barns K.J."/>
            <person name="Book A.J."/>
            <person name="Cagnazzo J."/>
            <person name="Carlos C."/>
            <person name="Flanigan W."/>
            <person name="Grubbs K.J."/>
            <person name="Horn H.A."/>
            <person name="Hoffmann F.M."/>
            <person name="Klassen J.L."/>
            <person name="Knack J.J."/>
            <person name="Lewin G.R."/>
            <person name="McDonald B.R."/>
            <person name="Muller L."/>
            <person name="Melo W.G.P."/>
            <person name="Pinto-Tomas A.A."/>
            <person name="Schmitz A."/>
            <person name="Wendt-Pienkowski E."/>
            <person name="Wildman S."/>
            <person name="Zhao M."/>
            <person name="Zhang F."/>
            <person name="Bugni T.S."/>
            <person name="Andes D.R."/>
            <person name="Pupo M.T."/>
            <person name="Currie C.R."/>
        </authorList>
    </citation>
    <scope>NUCLEOTIDE SEQUENCE [LARGE SCALE GENOMIC DNA]</scope>
    <source>
        <strain evidence="7 8">SID5840</strain>
    </source>
</reference>
<evidence type="ECO:0000256" key="3">
    <source>
        <dbReference type="ARBA" id="ARBA00022989"/>
    </source>
</evidence>
<feature type="region of interest" description="Disordered" evidence="5">
    <location>
        <begin position="276"/>
        <end position="305"/>
    </location>
</feature>
<dbReference type="OMA" id="CNTWEAR"/>
<evidence type="ECO:0000313" key="8">
    <source>
        <dbReference type="Proteomes" id="UP000467124"/>
    </source>
</evidence>
<dbReference type="InterPro" id="IPR007343">
    <property type="entry name" value="Uncharacterised_pept_Zn_put"/>
</dbReference>
<evidence type="ECO:0000256" key="6">
    <source>
        <dbReference type="SAM" id="Phobius"/>
    </source>
</evidence>
<dbReference type="Pfam" id="PF04228">
    <property type="entry name" value="Zn_peptidase"/>
    <property type="match status" value="1"/>
</dbReference>
<accession>A0A7K2IRF4</accession>
<dbReference type="PANTHER" id="PTHR30168:SF0">
    <property type="entry name" value="INNER MEMBRANE PROTEIN"/>
    <property type="match status" value="1"/>
</dbReference>
<comment type="caution">
    <text evidence="7">The sequence shown here is derived from an EMBL/GenBank/DDBJ whole genome shotgun (WGS) entry which is preliminary data.</text>
</comment>
<evidence type="ECO:0000256" key="1">
    <source>
        <dbReference type="ARBA" id="ARBA00004167"/>
    </source>
</evidence>
<proteinExistence type="predicted"/>
<dbReference type="GO" id="GO:0016020">
    <property type="term" value="C:membrane"/>
    <property type="evidence" value="ECO:0007669"/>
    <property type="project" value="UniProtKB-SubCell"/>
</dbReference>
<dbReference type="EMBL" id="WWHY01000001">
    <property type="protein sequence ID" value="MYR32493.1"/>
    <property type="molecule type" value="Genomic_DNA"/>
</dbReference>
<keyword evidence="2 6" id="KW-0812">Transmembrane</keyword>
<dbReference type="RefSeq" id="WP_014912414.1">
    <property type="nucleotide sequence ID" value="NZ_BAZE01000010.1"/>
</dbReference>
<feature type="compositionally biased region" description="Basic and acidic residues" evidence="5">
    <location>
        <begin position="295"/>
        <end position="304"/>
    </location>
</feature>
<dbReference type="PANTHER" id="PTHR30168">
    <property type="entry name" value="PUTATIVE MEMBRANE PROTEIN YPFJ"/>
    <property type="match status" value="1"/>
</dbReference>
<dbReference type="GeneID" id="91393100"/>
<keyword evidence="3 6" id="KW-1133">Transmembrane helix</keyword>
<gene>
    <name evidence="7" type="ORF">GTW20_09460</name>
</gene>
<protein>
    <submittedName>
        <fullName evidence="7">Peptidase</fullName>
    </submittedName>
</protein>
<evidence type="ECO:0000256" key="2">
    <source>
        <dbReference type="ARBA" id="ARBA00022692"/>
    </source>
</evidence>